<dbReference type="Proteomes" id="UP001212152">
    <property type="component" value="Unassembled WGS sequence"/>
</dbReference>
<feature type="transmembrane region" description="Helical" evidence="2">
    <location>
        <begin position="189"/>
        <end position="207"/>
    </location>
</feature>
<evidence type="ECO:0000256" key="1">
    <source>
        <dbReference type="SAM" id="MobiDB-lite"/>
    </source>
</evidence>
<feature type="transmembrane region" description="Helical" evidence="2">
    <location>
        <begin position="282"/>
        <end position="302"/>
    </location>
</feature>
<evidence type="ECO:0000313" key="3">
    <source>
        <dbReference type="EMBL" id="KAJ3180695.1"/>
    </source>
</evidence>
<sequence>MSYHPPSSHALLPLSVPPSGSAAHSSSDIRYSSEKNDLDQAAPLFAPAKLPQPSPTRTLSLLLATSCITLFFTVVPVFATLPSINGVYYSWNDVLRFLEPILALPIYFTLLHSSRVLSTTTPAGLHAGIAFLIAASIYAQGAAFHSAATMFKHPFKAYMDAHPDLVASDPFFTAFYVWLRTVWEHAVGHYLYATGGILMSAILAWSFRDQTAQPGRWRPATRALWTVSVLAYGLIIGAVAIEFPRGSIVALLLCIVWLGGVGTYLVRSEGKRGWYVLGSRYVLQYYVASYAVALVIVLGWVAHVKGFGNREDAGVQL</sequence>
<keyword evidence="2" id="KW-0472">Membrane</keyword>
<feature type="transmembrane region" description="Helical" evidence="2">
    <location>
        <begin position="123"/>
        <end position="144"/>
    </location>
</feature>
<evidence type="ECO:0000256" key="2">
    <source>
        <dbReference type="SAM" id="Phobius"/>
    </source>
</evidence>
<organism evidence="3 4">
    <name type="scientific">Geranomyces variabilis</name>
    <dbReference type="NCBI Taxonomy" id="109894"/>
    <lineage>
        <taxon>Eukaryota</taxon>
        <taxon>Fungi</taxon>
        <taxon>Fungi incertae sedis</taxon>
        <taxon>Chytridiomycota</taxon>
        <taxon>Chytridiomycota incertae sedis</taxon>
        <taxon>Chytridiomycetes</taxon>
        <taxon>Spizellomycetales</taxon>
        <taxon>Powellomycetaceae</taxon>
        <taxon>Geranomyces</taxon>
    </lineage>
</organism>
<gene>
    <name evidence="3" type="ORF">HDU87_001808</name>
</gene>
<dbReference type="AlphaFoldDB" id="A0AAD5XTP7"/>
<dbReference type="EMBL" id="JADGJQ010000015">
    <property type="protein sequence ID" value="KAJ3180695.1"/>
    <property type="molecule type" value="Genomic_DNA"/>
</dbReference>
<comment type="caution">
    <text evidence="3">The sequence shown here is derived from an EMBL/GenBank/DDBJ whole genome shotgun (WGS) entry which is preliminary data.</text>
</comment>
<reference evidence="3" key="1">
    <citation type="submission" date="2020-05" db="EMBL/GenBank/DDBJ databases">
        <title>Phylogenomic resolution of chytrid fungi.</title>
        <authorList>
            <person name="Stajich J.E."/>
            <person name="Amses K."/>
            <person name="Simmons R."/>
            <person name="Seto K."/>
            <person name="Myers J."/>
            <person name="Bonds A."/>
            <person name="Quandt C.A."/>
            <person name="Barry K."/>
            <person name="Liu P."/>
            <person name="Grigoriev I."/>
            <person name="Longcore J.E."/>
            <person name="James T.Y."/>
        </authorList>
    </citation>
    <scope>NUCLEOTIDE SEQUENCE</scope>
    <source>
        <strain evidence="3">JEL0379</strain>
    </source>
</reference>
<accession>A0AAD5XTP7</accession>
<keyword evidence="2" id="KW-0812">Transmembrane</keyword>
<feature type="transmembrane region" description="Helical" evidence="2">
    <location>
        <begin position="219"/>
        <end position="241"/>
    </location>
</feature>
<protein>
    <submittedName>
        <fullName evidence="3">Uncharacterized protein</fullName>
    </submittedName>
</protein>
<evidence type="ECO:0000313" key="4">
    <source>
        <dbReference type="Proteomes" id="UP001212152"/>
    </source>
</evidence>
<feature type="transmembrane region" description="Helical" evidence="2">
    <location>
        <begin position="247"/>
        <end position="266"/>
    </location>
</feature>
<feature type="transmembrane region" description="Helical" evidence="2">
    <location>
        <begin position="93"/>
        <end position="111"/>
    </location>
</feature>
<keyword evidence="4" id="KW-1185">Reference proteome</keyword>
<feature type="region of interest" description="Disordered" evidence="1">
    <location>
        <begin position="1"/>
        <end position="27"/>
    </location>
</feature>
<proteinExistence type="predicted"/>
<name>A0AAD5XTP7_9FUNG</name>
<feature type="transmembrane region" description="Helical" evidence="2">
    <location>
        <begin position="59"/>
        <end position="81"/>
    </location>
</feature>
<keyword evidence="2" id="KW-1133">Transmembrane helix</keyword>